<accession>A0AAD4DNA2</accession>
<evidence type="ECO:0000256" key="2">
    <source>
        <dbReference type="SAM" id="MobiDB-lite"/>
    </source>
</evidence>
<feature type="region of interest" description="Disordered" evidence="2">
    <location>
        <begin position="103"/>
        <end position="129"/>
    </location>
</feature>
<organism evidence="3 4">
    <name type="scientific">Suillus fuscotomentosus</name>
    <dbReference type="NCBI Taxonomy" id="1912939"/>
    <lineage>
        <taxon>Eukaryota</taxon>
        <taxon>Fungi</taxon>
        <taxon>Dikarya</taxon>
        <taxon>Basidiomycota</taxon>
        <taxon>Agaricomycotina</taxon>
        <taxon>Agaricomycetes</taxon>
        <taxon>Agaricomycetidae</taxon>
        <taxon>Boletales</taxon>
        <taxon>Suillineae</taxon>
        <taxon>Suillaceae</taxon>
        <taxon>Suillus</taxon>
    </lineage>
</organism>
<feature type="compositionally biased region" description="Basic and acidic residues" evidence="2">
    <location>
        <begin position="117"/>
        <end position="129"/>
    </location>
</feature>
<protein>
    <submittedName>
        <fullName evidence="3">Uncharacterized protein</fullName>
    </submittedName>
</protein>
<keyword evidence="4" id="KW-1185">Reference proteome</keyword>
<dbReference type="GeneID" id="64672356"/>
<dbReference type="PANTHER" id="PTHR34598:SF3">
    <property type="entry name" value="OXIDOREDUCTASE AN1597"/>
    <property type="match status" value="1"/>
</dbReference>
<evidence type="ECO:0000256" key="1">
    <source>
        <dbReference type="ARBA" id="ARBA00023604"/>
    </source>
</evidence>
<name>A0AAD4DNA2_9AGAM</name>
<dbReference type="GO" id="GO:0016491">
    <property type="term" value="F:oxidoreductase activity"/>
    <property type="evidence" value="ECO:0007669"/>
    <property type="project" value="InterPro"/>
</dbReference>
<dbReference type="EMBL" id="JABBWK010000302">
    <property type="protein sequence ID" value="KAG1885878.1"/>
    <property type="molecule type" value="Genomic_DNA"/>
</dbReference>
<dbReference type="AlphaFoldDB" id="A0AAD4DNA2"/>
<sequence length="301" mass="33573">MASNTITTLNPFQPPSDGSQPYTMQIEDVCGREELDNAGFQYGREAPKYTTSFLNDEIEREYYHESIDLMKRVTVAQRNASQSPGLIWTKLLRLLVFRSRDANPHETDVNPHSGDANPHETDANPHETDKVPSLLHKRFQIIDLWRPISHAAVDRPLALCDFRSVDFDKAVALIYPDRSGNYYEVVPLRTEGLSTRDDTVEGWSAVGTCCLKESDIRERTAYPSIYVGSESTCVALLVPPDPLAKPVLSLTYILVSLYTRRVASEETHHGDELGCGQVFELKTGGSGATMKLLIHGGADLY</sequence>
<gene>
    <name evidence="3" type="ORF">F5891DRAFT_989368</name>
</gene>
<reference evidence="3" key="1">
    <citation type="journal article" date="2020" name="New Phytol.">
        <title>Comparative genomics reveals dynamic genome evolution in host specialist ectomycorrhizal fungi.</title>
        <authorList>
            <person name="Lofgren L.A."/>
            <person name="Nguyen N.H."/>
            <person name="Vilgalys R."/>
            <person name="Ruytinx J."/>
            <person name="Liao H.L."/>
            <person name="Branco S."/>
            <person name="Kuo A."/>
            <person name="LaButti K."/>
            <person name="Lipzen A."/>
            <person name="Andreopoulos W."/>
            <person name="Pangilinan J."/>
            <person name="Riley R."/>
            <person name="Hundley H."/>
            <person name="Na H."/>
            <person name="Barry K."/>
            <person name="Grigoriev I.V."/>
            <person name="Stajich J.E."/>
            <person name="Kennedy P.G."/>
        </authorList>
    </citation>
    <scope>NUCLEOTIDE SEQUENCE</scope>
    <source>
        <strain evidence="3">FC203</strain>
    </source>
</reference>
<proteinExistence type="inferred from homology"/>
<comment type="similarity">
    <text evidence="1">Belongs to the asaB hydroxylase/desaturase family.</text>
</comment>
<evidence type="ECO:0000313" key="4">
    <source>
        <dbReference type="Proteomes" id="UP001195769"/>
    </source>
</evidence>
<dbReference type="PANTHER" id="PTHR34598">
    <property type="entry name" value="BLL6449 PROTEIN"/>
    <property type="match status" value="1"/>
</dbReference>
<comment type="caution">
    <text evidence="3">The sequence shown here is derived from an EMBL/GenBank/DDBJ whole genome shotgun (WGS) entry which is preliminary data.</text>
</comment>
<dbReference type="Proteomes" id="UP001195769">
    <property type="component" value="Unassembled WGS sequence"/>
</dbReference>
<evidence type="ECO:0000313" key="3">
    <source>
        <dbReference type="EMBL" id="KAG1885878.1"/>
    </source>
</evidence>
<dbReference type="InterPro" id="IPR044053">
    <property type="entry name" value="AsaB-like"/>
</dbReference>
<feature type="region of interest" description="Disordered" evidence="2">
    <location>
        <begin position="1"/>
        <end position="21"/>
    </location>
</feature>
<dbReference type="RefSeq" id="XP_041216464.1">
    <property type="nucleotide sequence ID" value="XM_041378058.1"/>
</dbReference>